<accession>A0A0K2T4E7</accession>
<name>A0A0K2T4E7_LEPSM</name>
<dbReference type="EMBL" id="HACA01003532">
    <property type="protein sequence ID" value="CDW20893.1"/>
    <property type="molecule type" value="Transcribed_RNA"/>
</dbReference>
<evidence type="ECO:0000256" key="4">
    <source>
        <dbReference type="ARBA" id="ARBA00022676"/>
    </source>
</evidence>
<evidence type="ECO:0000256" key="8">
    <source>
        <dbReference type="ARBA" id="ARBA00023157"/>
    </source>
</evidence>
<feature type="domain" description="Glycosyl transferase 64" evidence="10">
    <location>
        <begin position="125"/>
        <end position="360"/>
    </location>
</feature>
<dbReference type="Pfam" id="PF09258">
    <property type="entry name" value="Glyco_transf_64"/>
    <property type="match status" value="1"/>
</dbReference>
<evidence type="ECO:0000256" key="6">
    <source>
        <dbReference type="ARBA" id="ARBA00022968"/>
    </source>
</evidence>
<dbReference type="GO" id="GO:0016757">
    <property type="term" value="F:glycosyltransferase activity"/>
    <property type="evidence" value="ECO:0007669"/>
    <property type="project" value="UniProtKB-KW"/>
</dbReference>
<evidence type="ECO:0000259" key="10">
    <source>
        <dbReference type="Pfam" id="PF09258"/>
    </source>
</evidence>
<dbReference type="InterPro" id="IPR004263">
    <property type="entry name" value="Exostosin"/>
</dbReference>
<protein>
    <submittedName>
        <fullName evidence="11">Exostosin1blike [Oryzias latipes]</fullName>
    </submittedName>
</protein>
<comment type="pathway">
    <text evidence="2">Protein modification; protein glycosylation.</text>
</comment>
<comment type="subcellular location">
    <subcellularLocation>
        <location evidence="1">Endoplasmic reticulum membrane</location>
        <topology evidence="1">Single-pass type II membrane protein</topology>
    </subcellularLocation>
</comment>
<organism evidence="11">
    <name type="scientific">Lepeophtheirus salmonis</name>
    <name type="common">Salmon louse</name>
    <name type="synonym">Caligus salmonis</name>
    <dbReference type="NCBI Taxonomy" id="72036"/>
    <lineage>
        <taxon>Eukaryota</taxon>
        <taxon>Metazoa</taxon>
        <taxon>Ecdysozoa</taxon>
        <taxon>Arthropoda</taxon>
        <taxon>Crustacea</taxon>
        <taxon>Multicrustacea</taxon>
        <taxon>Hexanauplia</taxon>
        <taxon>Copepoda</taxon>
        <taxon>Siphonostomatoida</taxon>
        <taxon>Caligidae</taxon>
        <taxon>Lepeophtheirus</taxon>
    </lineage>
</organism>
<keyword evidence="6" id="KW-0812">Transmembrane</keyword>
<keyword evidence="9" id="KW-0325">Glycoprotein</keyword>
<dbReference type="GO" id="GO:0005789">
    <property type="term" value="C:endoplasmic reticulum membrane"/>
    <property type="evidence" value="ECO:0007669"/>
    <property type="project" value="UniProtKB-SubCell"/>
</dbReference>
<evidence type="ECO:0000256" key="2">
    <source>
        <dbReference type="ARBA" id="ARBA00004922"/>
    </source>
</evidence>
<evidence type="ECO:0000256" key="7">
    <source>
        <dbReference type="ARBA" id="ARBA00023136"/>
    </source>
</evidence>
<reference evidence="11" key="1">
    <citation type="submission" date="2014-05" db="EMBL/GenBank/DDBJ databases">
        <authorList>
            <person name="Chronopoulou M."/>
        </authorList>
    </citation>
    <scope>NUCLEOTIDE SEQUENCE</scope>
    <source>
        <tissue evidence="11">Whole organism</tissue>
    </source>
</reference>
<keyword evidence="8" id="KW-1015">Disulfide bond</keyword>
<dbReference type="GO" id="GO:1901135">
    <property type="term" value="P:carbohydrate derivative metabolic process"/>
    <property type="evidence" value="ECO:0007669"/>
    <property type="project" value="UniProtKB-ARBA"/>
</dbReference>
<dbReference type="OrthoDB" id="1924787at2759"/>
<dbReference type="PANTHER" id="PTHR48261">
    <property type="entry name" value="ACETYLGLUCOSAMINYLTRANSFERASE"/>
    <property type="match status" value="1"/>
</dbReference>
<dbReference type="PANTHER" id="PTHR48261:SF3">
    <property type="entry name" value="EXOSTOSIN GLYCOSYLTRANSFERASE 1"/>
    <property type="match status" value="1"/>
</dbReference>
<dbReference type="AlphaFoldDB" id="A0A0K2T4E7"/>
<evidence type="ECO:0000256" key="3">
    <source>
        <dbReference type="ARBA" id="ARBA00010271"/>
    </source>
</evidence>
<keyword evidence="6" id="KW-0735">Signal-anchor</keyword>
<sequence length="384" mass="44385">MADERLLLQVPEILRSIPQGRIFSMRKQTQILWNQYLKSVENIVTTTLEIINSRISRFRASRESHVWNSSPGGLVTLPSYSDVLNSFPFFESSLAIKKFTKFTAVIFVPNSFNLTHIYYNSSFLHSSPLYKLIKRVSASSYTSKIVILWMSANNASSSIPSISSMSSRRQIPIHHVPVKDVSNRFMPLDLIETEAVLSLDDDSLLTTEEIDFAFGVWKNFPDRIVGYPGRSHYWDHIKKSWVYTSKWLNEISMVLTGSAFYHRYYHTLYYKASPPGTKELVNKLKNCEDILMNFLVSSITKKSPIKVTQRKQFKYAKRDSSFTSKNECFNQRQECINHFASKFGYMPLKKSSVRFDPLLFKDHVSSSRKKYRRIDLIPISSGAL</sequence>
<evidence type="ECO:0000256" key="9">
    <source>
        <dbReference type="ARBA" id="ARBA00023180"/>
    </source>
</evidence>
<dbReference type="InterPro" id="IPR015338">
    <property type="entry name" value="GT64_dom"/>
</dbReference>
<keyword evidence="4" id="KW-0328">Glycosyltransferase</keyword>
<keyword evidence="5" id="KW-0808">Transferase</keyword>
<comment type="similarity">
    <text evidence="3">Belongs to the glycosyltransferase 47 family.</text>
</comment>
<dbReference type="Gene3D" id="3.90.550.10">
    <property type="entry name" value="Spore Coat Polysaccharide Biosynthesis Protein SpsA, Chain A"/>
    <property type="match status" value="1"/>
</dbReference>
<keyword evidence="7" id="KW-0472">Membrane</keyword>
<evidence type="ECO:0000256" key="5">
    <source>
        <dbReference type="ARBA" id="ARBA00022679"/>
    </source>
</evidence>
<evidence type="ECO:0000313" key="11">
    <source>
        <dbReference type="EMBL" id="CDW20893.1"/>
    </source>
</evidence>
<evidence type="ECO:0000256" key="1">
    <source>
        <dbReference type="ARBA" id="ARBA00004648"/>
    </source>
</evidence>
<dbReference type="InterPro" id="IPR029044">
    <property type="entry name" value="Nucleotide-diphossugar_trans"/>
</dbReference>
<dbReference type="SUPFAM" id="SSF53448">
    <property type="entry name" value="Nucleotide-diphospho-sugar transferases"/>
    <property type="match status" value="1"/>
</dbReference>
<proteinExistence type="inferred from homology"/>